<proteinExistence type="predicted"/>
<evidence type="ECO:0000313" key="2">
    <source>
        <dbReference type="Proteomes" id="UP000000212"/>
    </source>
</evidence>
<organism evidence="1 2">
    <name type="scientific">Carnobacterium maltaromaticum LMA28</name>
    <dbReference type="NCBI Taxonomy" id="1234679"/>
    <lineage>
        <taxon>Bacteria</taxon>
        <taxon>Bacillati</taxon>
        <taxon>Bacillota</taxon>
        <taxon>Bacilli</taxon>
        <taxon>Lactobacillales</taxon>
        <taxon>Carnobacteriaceae</taxon>
        <taxon>Carnobacterium</taxon>
    </lineage>
</organism>
<dbReference type="AlphaFoldDB" id="R7RTK1"/>
<keyword evidence="2" id="KW-1185">Reference proteome</keyword>
<gene>
    <name evidence="1" type="ORF">BN424_1320</name>
</gene>
<protein>
    <submittedName>
        <fullName evidence="1">Uncharacterized protein</fullName>
    </submittedName>
</protein>
<dbReference type="KEGG" id="cml:BN424_1320"/>
<evidence type="ECO:0000313" key="1">
    <source>
        <dbReference type="EMBL" id="CDF59507.1"/>
    </source>
</evidence>
<reference evidence="2" key="1">
    <citation type="journal article" date="2013" name="Genome Announc.">
        <title>Complete Chromosome Sequence of Carnobacterium maltaromaticum LMA 28.</title>
        <authorList>
            <person name="Cailliez-Grimal C."/>
            <person name="Chaillou S."/>
            <person name="Anba-Mondoloni J."/>
            <person name="Loux V."/>
            <person name="Afzal M.I."/>
            <person name="Rahman A."/>
            <person name="Kergourlay G."/>
            <person name="Champomier-Verges M.C."/>
            <person name="Zagorec M."/>
            <person name="Dalgaard P."/>
            <person name="Leisner J.J."/>
            <person name="Prevost H."/>
            <person name="Revol-Junelles A.M."/>
            <person name="Borges F."/>
        </authorList>
    </citation>
    <scope>NUCLEOTIDE SEQUENCE</scope>
    <source>
        <strain evidence="2">LMA28</strain>
    </source>
</reference>
<dbReference type="EMBL" id="HE999757">
    <property type="protein sequence ID" value="CDF59507.1"/>
    <property type="molecule type" value="Genomic_DNA"/>
</dbReference>
<dbReference type="Proteomes" id="UP000000212">
    <property type="component" value="Chromosome"/>
</dbReference>
<dbReference type="HOGENOM" id="CLU_2859447_0_0_9"/>
<dbReference type="STRING" id="1234679.BN424_1320"/>
<sequence length="64" mass="7608">MRKLVAVYENHNQFKLGETGLFWAKQYNQNEQLIEAEDFGPSLYFIKIKKRPKSKEVFVEKVNS</sequence>
<name>R7RTK1_CARML</name>
<accession>R7RTK1</accession>